<reference evidence="2" key="1">
    <citation type="submission" date="2023-05" db="EMBL/GenBank/DDBJ databases">
        <title>Genome and transcriptome analyses reveal genes involved in the formation of fine ridges on petal epidermal cells in Hibiscus trionum.</title>
        <authorList>
            <person name="Koshimizu S."/>
            <person name="Masuda S."/>
            <person name="Ishii T."/>
            <person name="Shirasu K."/>
            <person name="Hoshino A."/>
            <person name="Arita M."/>
        </authorList>
    </citation>
    <scope>NUCLEOTIDE SEQUENCE</scope>
    <source>
        <strain evidence="2">Hamamatsu line</strain>
    </source>
</reference>
<evidence type="ECO:0000313" key="3">
    <source>
        <dbReference type="Proteomes" id="UP001165190"/>
    </source>
</evidence>
<dbReference type="OrthoDB" id="610608at2759"/>
<keyword evidence="3" id="KW-1185">Reference proteome</keyword>
<keyword evidence="1" id="KW-0732">Signal</keyword>
<feature type="chain" id="PRO_5040758926" evidence="1">
    <location>
        <begin position="29"/>
        <end position="80"/>
    </location>
</feature>
<protein>
    <submittedName>
        <fullName evidence="2">Uncharacterized protein</fullName>
    </submittedName>
</protein>
<dbReference type="EMBL" id="BSYR01000006">
    <property type="protein sequence ID" value="GMI69551.1"/>
    <property type="molecule type" value="Genomic_DNA"/>
</dbReference>
<dbReference type="AlphaFoldDB" id="A0A9W7H410"/>
<name>A0A9W7H410_HIBTR</name>
<feature type="signal peptide" evidence="1">
    <location>
        <begin position="1"/>
        <end position="28"/>
    </location>
</feature>
<evidence type="ECO:0000256" key="1">
    <source>
        <dbReference type="SAM" id="SignalP"/>
    </source>
</evidence>
<comment type="caution">
    <text evidence="2">The sequence shown here is derived from an EMBL/GenBank/DDBJ whole genome shotgun (WGS) entry which is preliminary data.</text>
</comment>
<proteinExistence type="predicted"/>
<gene>
    <name evidence="2" type="ORF">HRI_000624400</name>
</gene>
<dbReference type="PROSITE" id="PS51257">
    <property type="entry name" value="PROKAR_LIPOPROTEIN"/>
    <property type="match status" value="1"/>
</dbReference>
<organism evidence="2 3">
    <name type="scientific">Hibiscus trionum</name>
    <name type="common">Flower of an hour</name>
    <dbReference type="NCBI Taxonomy" id="183268"/>
    <lineage>
        <taxon>Eukaryota</taxon>
        <taxon>Viridiplantae</taxon>
        <taxon>Streptophyta</taxon>
        <taxon>Embryophyta</taxon>
        <taxon>Tracheophyta</taxon>
        <taxon>Spermatophyta</taxon>
        <taxon>Magnoliopsida</taxon>
        <taxon>eudicotyledons</taxon>
        <taxon>Gunneridae</taxon>
        <taxon>Pentapetalae</taxon>
        <taxon>rosids</taxon>
        <taxon>malvids</taxon>
        <taxon>Malvales</taxon>
        <taxon>Malvaceae</taxon>
        <taxon>Malvoideae</taxon>
        <taxon>Hibiscus</taxon>
    </lineage>
</organism>
<accession>A0A9W7H410</accession>
<sequence>MLHSKGKTKFHELLLWECFFLLVISVSCTPPAEPVKCSTKDSNCTITNSYGMFPDRAICRAGNVAYPKTEQELGLPTDEP</sequence>
<dbReference type="Proteomes" id="UP001165190">
    <property type="component" value="Unassembled WGS sequence"/>
</dbReference>
<evidence type="ECO:0000313" key="2">
    <source>
        <dbReference type="EMBL" id="GMI69551.1"/>
    </source>
</evidence>